<keyword evidence="3" id="KW-1185">Reference proteome</keyword>
<reference evidence="2" key="2">
    <citation type="submission" date="2020-05" db="UniProtKB">
        <authorList>
            <consortium name="EnsemblMetazoa"/>
        </authorList>
    </citation>
    <scope>IDENTIFICATION</scope>
    <source>
        <strain evidence="2">WRAIR2</strain>
    </source>
</reference>
<reference evidence="3" key="1">
    <citation type="submission" date="2013-03" db="EMBL/GenBank/DDBJ databases">
        <title>The Genome Sequence of Anopheles dirus WRAIR2.</title>
        <authorList>
            <consortium name="The Broad Institute Genomics Platform"/>
            <person name="Neafsey D.E."/>
            <person name="Walton C."/>
            <person name="Walker B."/>
            <person name="Young S.K."/>
            <person name="Zeng Q."/>
            <person name="Gargeya S."/>
            <person name="Fitzgerald M."/>
            <person name="Haas B."/>
            <person name="Abouelleil A."/>
            <person name="Allen A.W."/>
            <person name="Alvarado L."/>
            <person name="Arachchi H.M."/>
            <person name="Berlin A.M."/>
            <person name="Chapman S.B."/>
            <person name="Gainer-Dewar J."/>
            <person name="Goldberg J."/>
            <person name="Griggs A."/>
            <person name="Gujja S."/>
            <person name="Hansen M."/>
            <person name="Howarth C."/>
            <person name="Imamovic A."/>
            <person name="Ireland A."/>
            <person name="Larimer J."/>
            <person name="McCowan C."/>
            <person name="Murphy C."/>
            <person name="Pearson M."/>
            <person name="Poon T.W."/>
            <person name="Priest M."/>
            <person name="Roberts A."/>
            <person name="Saif S."/>
            <person name="Shea T."/>
            <person name="Sisk P."/>
            <person name="Sykes S."/>
            <person name="Wortman J."/>
            <person name="Nusbaum C."/>
            <person name="Birren B."/>
        </authorList>
    </citation>
    <scope>NUCLEOTIDE SEQUENCE [LARGE SCALE GENOMIC DNA]</scope>
    <source>
        <strain evidence="3">WRAIR2</strain>
    </source>
</reference>
<feature type="region of interest" description="Disordered" evidence="1">
    <location>
        <begin position="81"/>
        <end position="104"/>
    </location>
</feature>
<proteinExistence type="predicted"/>
<name>A0A182NVX8_9DIPT</name>
<dbReference type="EnsemblMetazoa" id="ADIR014070-RA">
    <property type="protein sequence ID" value="ADIR014070-PA"/>
    <property type="gene ID" value="ADIR014070"/>
</dbReference>
<sequence>MFRARLPGISAKLPQRSTPHYSPNPAGVLCTVFCCARSPAQTSLNAIWPQTGRKSVPGATMLTTARNIAPQHVRCCVFGSDPASKGGGEQKHGARCPSNAARSC</sequence>
<accession>A0A182NVX8</accession>
<dbReference type="VEuPathDB" id="VectorBase:ADIR014070"/>
<organism evidence="2 3">
    <name type="scientific">Anopheles dirus</name>
    <dbReference type="NCBI Taxonomy" id="7168"/>
    <lineage>
        <taxon>Eukaryota</taxon>
        <taxon>Metazoa</taxon>
        <taxon>Ecdysozoa</taxon>
        <taxon>Arthropoda</taxon>
        <taxon>Hexapoda</taxon>
        <taxon>Insecta</taxon>
        <taxon>Pterygota</taxon>
        <taxon>Neoptera</taxon>
        <taxon>Endopterygota</taxon>
        <taxon>Diptera</taxon>
        <taxon>Nematocera</taxon>
        <taxon>Culicoidea</taxon>
        <taxon>Culicidae</taxon>
        <taxon>Anophelinae</taxon>
        <taxon>Anopheles</taxon>
    </lineage>
</organism>
<protein>
    <submittedName>
        <fullName evidence="2">Uncharacterized protein</fullName>
    </submittedName>
</protein>
<dbReference type="Proteomes" id="UP000075884">
    <property type="component" value="Unassembled WGS sequence"/>
</dbReference>
<dbReference type="AlphaFoldDB" id="A0A182NVX8"/>
<evidence type="ECO:0000313" key="3">
    <source>
        <dbReference type="Proteomes" id="UP000075884"/>
    </source>
</evidence>
<evidence type="ECO:0000256" key="1">
    <source>
        <dbReference type="SAM" id="MobiDB-lite"/>
    </source>
</evidence>
<evidence type="ECO:0000313" key="2">
    <source>
        <dbReference type="EnsemblMetazoa" id="ADIR014070-PA"/>
    </source>
</evidence>